<comment type="caution">
    <text evidence="3">The sequence shown here is derived from an EMBL/GenBank/DDBJ whole genome shotgun (WGS) entry which is preliminary data.</text>
</comment>
<dbReference type="InterPro" id="IPR052515">
    <property type="entry name" value="Gfo/Idh/MocA_Oxidoreductase"/>
</dbReference>
<sequence>MAKTKVAFVGSGGMAESHSQALARMKDVQIVGYCDVNLRLARAKAAQHGGAAFRDPAEMFDTVEPDAVFFCLPPFAHGAELEAVKRGIPFFIEKPIGMDLELSRRIARAVARKKLITSVGYMNRYHRSVQTVRQVLADDPPVMMTGGWLGPTPRAHQGAGIWSWWIIKRKSGGQFLEQVTHTVDLARFLCGDATEVHAFAAKGFNTDAPAGYTIEDASVVNIKFETGAIANLWASCAVNVGGGVSLNVYGHRTAAFFTGWEHSVRLLRAGQDTVEIAGEPDVFYIEDQAFIRAVRNRSEKPIQATYADGLKTVAISVAANESMKTGKPVKVRA</sequence>
<evidence type="ECO:0000313" key="3">
    <source>
        <dbReference type="EMBL" id="KPJ64776.1"/>
    </source>
</evidence>
<dbReference type="InterPro" id="IPR055170">
    <property type="entry name" value="GFO_IDH_MocA-like_dom"/>
</dbReference>
<dbReference type="PANTHER" id="PTHR43249:SF1">
    <property type="entry name" value="D-GLUCOSIDE 3-DEHYDROGENASE"/>
    <property type="match status" value="1"/>
</dbReference>
<evidence type="ECO:0000313" key="4">
    <source>
        <dbReference type="Proteomes" id="UP000052020"/>
    </source>
</evidence>
<accession>A0A0S7XQR2</accession>
<dbReference type="InterPro" id="IPR036291">
    <property type="entry name" value="NAD(P)-bd_dom_sf"/>
</dbReference>
<dbReference type="AlphaFoldDB" id="A0A0S7XQR2"/>
<dbReference type="SUPFAM" id="SSF55347">
    <property type="entry name" value="Glyceraldehyde-3-phosphate dehydrogenase-like, C-terminal domain"/>
    <property type="match status" value="1"/>
</dbReference>
<reference evidence="3 4" key="1">
    <citation type="journal article" date="2015" name="Microbiome">
        <title>Genomic resolution of linkages in carbon, nitrogen, and sulfur cycling among widespread estuary sediment bacteria.</title>
        <authorList>
            <person name="Baker B.J."/>
            <person name="Lazar C.S."/>
            <person name="Teske A.P."/>
            <person name="Dick G.J."/>
        </authorList>
    </citation>
    <scope>NUCLEOTIDE SEQUENCE [LARGE SCALE GENOMIC DNA]</scope>
    <source>
        <strain evidence="3">DG_56</strain>
    </source>
</reference>
<dbReference type="Pfam" id="PF22725">
    <property type="entry name" value="GFO_IDH_MocA_C3"/>
    <property type="match status" value="1"/>
</dbReference>
<dbReference type="Pfam" id="PF01408">
    <property type="entry name" value="GFO_IDH_MocA"/>
    <property type="match status" value="1"/>
</dbReference>
<dbReference type="SUPFAM" id="SSF51735">
    <property type="entry name" value="NAD(P)-binding Rossmann-fold domains"/>
    <property type="match status" value="1"/>
</dbReference>
<dbReference type="Gene3D" id="3.40.50.720">
    <property type="entry name" value="NAD(P)-binding Rossmann-like Domain"/>
    <property type="match status" value="1"/>
</dbReference>
<evidence type="ECO:0000259" key="2">
    <source>
        <dbReference type="Pfam" id="PF22725"/>
    </source>
</evidence>
<proteinExistence type="predicted"/>
<dbReference type="GO" id="GO:0000166">
    <property type="term" value="F:nucleotide binding"/>
    <property type="evidence" value="ECO:0007669"/>
    <property type="project" value="InterPro"/>
</dbReference>
<dbReference type="InterPro" id="IPR000683">
    <property type="entry name" value="Gfo/Idh/MocA-like_OxRdtase_N"/>
</dbReference>
<dbReference type="EMBL" id="LIZY01000007">
    <property type="protein sequence ID" value="KPJ64776.1"/>
    <property type="molecule type" value="Genomic_DNA"/>
</dbReference>
<dbReference type="PANTHER" id="PTHR43249">
    <property type="entry name" value="UDP-N-ACETYL-2-AMINO-2-DEOXY-D-GLUCURONATE OXIDASE"/>
    <property type="match status" value="1"/>
</dbReference>
<name>A0A0S7XQR2_9BACT</name>
<feature type="domain" description="Gfo/Idh/MocA-like oxidoreductase N-terminal" evidence="1">
    <location>
        <begin position="5"/>
        <end position="121"/>
    </location>
</feature>
<dbReference type="Gene3D" id="3.30.360.10">
    <property type="entry name" value="Dihydrodipicolinate Reductase, domain 2"/>
    <property type="match status" value="1"/>
</dbReference>
<evidence type="ECO:0000259" key="1">
    <source>
        <dbReference type="Pfam" id="PF01408"/>
    </source>
</evidence>
<protein>
    <recommendedName>
        <fullName evidence="5">Gfo/Idh/MocA family oxidoreductase</fullName>
    </recommendedName>
</protein>
<organism evidence="3 4">
    <name type="scientific">candidate division KD3-62 bacterium DG_56</name>
    <dbReference type="NCBI Taxonomy" id="1704032"/>
    <lineage>
        <taxon>Bacteria</taxon>
        <taxon>candidate division KD3-62</taxon>
    </lineage>
</organism>
<gene>
    <name evidence="3" type="ORF">AMK68_00565</name>
</gene>
<dbReference type="Proteomes" id="UP000052020">
    <property type="component" value="Unassembled WGS sequence"/>
</dbReference>
<feature type="domain" description="GFO/IDH/MocA-like oxidoreductase" evidence="2">
    <location>
        <begin position="155"/>
        <end position="252"/>
    </location>
</feature>
<evidence type="ECO:0008006" key="5">
    <source>
        <dbReference type="Google" id="ProtNLM"/>
    </source>
</evidence>